<dbReference type="Proteomes" id="UP001267878">
    <property type="component" value="Unassembled WGS sequence"/>
</dbReference>
<proteinExistence type="predicted"/>
<evidence type="ECO:0000256" key="4">
    <source>
        <dbReference type="ARBA" id="ARBA00022692"/>
    </source>
</evidence>
<feature type="domain" description="ABC3 transporter permease C-terminal" evidence="8">
    <location>
        <begin position="276"/>
        <end position="385"/>
    </location>
</feature>
<gene>
    <name evidence="9" type="ORF">J2X04_003028</name>
</gene>
<evidence type="ECO:0000256" key="5">
    <source>
        <dbReference type="ARBA" id="ARBA00022989"/>
    </source>
</evidence>
<sequence length="394" mass="42482">MFRIALKMLAADRAKFAGLLFGIAFTSFLVTFAASYFCGFMTRGFSLITENPTADVWVMDPAVESAEQTINLPTSAWYRVRSVDGVESASPLALGMVDARFPNGRFQTFQVIGVEDATLAGAPMMGAPGELRARDAVIVDGGGTVGKLQTPSLARDRWPHDGMHLDVPTRELAAGDELLANDQLVRVLGRAEGLARFPPRPLLYTTFSNAARILPGEPHRLTFVMAKARPGVDPRDLAARIGQHTGLRARTREQFKSDTVRWFLINSEDVGDIAAMLTLAMTMGFGVTGVMLFMFTYERQTQYAVLKTLGATPSDLVRMVLAQAAVCALIGTGLGLGLCGVAGEVVLRLGFPFRMMWFTPVLGIVGVLLVCAAAAVVSLRPVIKLRPAVVFAGR</sequence>
<keyword evidence="5 7" id="KW-1133">Transmembrane helix</keyword>
<name>A0ABU1VT28_9GAMM</name>
<accession>A0ABU1VT28</accession>
<protein>
    <submittedName>
        <fullName evidence="9">ABC transport system permease protein</fullName>
    </submittedName>
</protein>
<evidence type="ECO:0000313" key="9">
    <source>
        <dbReference type="EMBL" id="MDR7100647.1"/>
    </source>
</evidence>
<comment type="subcellular location">
    <subcellularLocation>
        <location evidence="1">Cell membrane</location>
        <topology evidence="1">Multi-pass membrane protein</topology>
    </subcellularLocation>
</comment>
<dbReference type="PANTHER" id="PTHR43738:SF1">
    <property type="entry name" value="HEMIN TRANSPORT SYSTEM PERMEASE PROTEIN HRTB-RELATED"/>
    <property type="match status" value="1"/>
</dbReference>
<keyword evidence="6 7" id="KW-0472">Membrane</keyword>
<dbReference type="EMBL" id="JAVDVW010000002">
    <property type="protein sequence ID" value="MDR7100647.1"/>
    <property type="molecule type" value="Genomic_DNA"/>
</dbReference>
<feature type="transmembrane region" description="Helical" evidence="7">
    <location>
        <begin position="316"/>
        <end position="343"/>
    </location>
</feature>
<evidence type="ECO:0000313" key="10">
    <source>
        <dbReference type="Proteomes" id="UP001267878"/>
    </source>
</evidence>
<keyword evidence="3" id="KW-1003">Cell membrane</keyword>
<evidence type="ECO:0000259" key="8">
    <source>
        <dbReference type="Pfam" id="PF02687"/>
    </source>
</evidence>
<comment type="caution">
    <text evidence="9">The sequence shown here is derived from an EMBL/GenBank/DDBJ whole genome shotgun (WGS) entry which is preliminary data.</text>
</comment>
<evidence type="ECO:0000256" key="2">
    <source>
        <dbReference type="ARBA" id="ARBA00022448"/>
    </source>
</evidence>
<dbReference type="Pfam" id="PF02687">
    <property type="entry name" value="FtsX"/>
    <property type="match status" value="1"/>
</dbReference>
<feature type="transmembrane region" description="Helical" evidence="7">
    <location>
        <begin position="273"/>
        <end position="295"/>
    </location>
</feature>
<reference evidence="9 10" key="1">
    <citation type="submission" date="2023-07" db="EMBL/GenBank/DDBJ databases">
        <title>Sorghum-associated microbial communities from plants grown in Nebraska, USA.</title>
        <authorList>
            <person name="Schachtman D."/>
        </authorList>
    </citation>
    <scope>NUCLEOTIDE SEQUENCE [LARGE SCALE GENOMIC DNA]</scope>
    <source>
        <strain evidence="9 10">BE187</strain>
    </source>
</reference>
<dbReference type="PANTHER" id="PTHR43738">
    <property type="entry name" value="ABC TRANSPORTER, MEMBRANE PROTEIN"/>
    <property type="match status" value="1"/>
</dbReference>
<keyword evidence="4 7" id="KW-0812">Transmembrane</keyword>
<keyword evidence="10" id="KW-1185">Reference proteome</keyword>
<keyword evidence="2" id="KW-0813">Transport</keyword>
<evidence type="ECO:0000256" key="1">
    <source>
        <dbReference type="ARBA" id="ARBA00004651"/>
    </source>
</evidence>
<evidence type="ECO:0000256" key="6">
    <source>
        <dbReference type="ARBA" id="ARBA00023136"/>
    </source>
</evidence>
<organism evidence="9 10">
    <name type="scientific">Agrilutibacter niabensis</name>
    <dbReference type="NCBI Taxonomy" id="380628"/>
    <lineage>
        <taxon>Bacteria</taxon>
        <taxon>Pseudomonadati</taxon>
        <taxon>Pseudomonadota</taxon>
        <taxon>Gammaproteobacteria</taxon>
        <taxon>Lysobacterales</taxon>
        <taxon>Lysobacteraceae</taxon>
        <taxon>Agrilutibacter</taxon>
    </lineage>
</organism>
<dbReference type="InterPro" id="IPR051125">
    <property type="entry name" value="ABC-4/HrtB_transporter"/>
</dbReference>
<dbReference type="RefSeq" id="WP_310055658.1">
    <property type="nucleotide sequence ID" value="NZ_JAVDVW010000002.1"/>
</dbReference>
<dbReference type="InterPro" id="IPR003838">
    <property type="entry name" value="ABC3_permease_C"/>
</dbReference>
<evidence type="ECO:0000256" key="7">
    <source>
        <dbReference type="SAM" id="Phobius"/>
    </source>
</evidence>
<feature type="transmembrane region" description="Helical" evidence="7">
    <location>
        <begin position="355"/>
        <end position="377"/>
    </location>
</feature>
<evidence type="ECO:0000256" key="3">
    <source>
        <dbReference type="ARBA" id="ARBA00022475"/>
    </source>
</evidence>